<accession>A0A8J2YZM7</accession>
<evidence type="ECO:0000259" key="1">
    <source>
        <dbReference type="PROSITE" id="PS50943"/>
    </source>
</evidence>
<gene>
    <name evidence="2" type="ORF">GCM10011611_60980</name>
</gene>
<evidence type="ECO:0000313" key="3">
    <source>
        <dbReference type="Proteomes" id="UP000646365"/>
    </source>
</evidence>
<dbReference type="EMBL" id="BMJQ01000023">
    <property type="protein sequence ID" value="GGF46302.1"/>
    <property type="molecule type" value="Genomic_DNA"/>
</dbReference>
<evidence type="ECO:0000313" key="2">
    <source>
        <dbReference type="EMBL" id="GGF46302.1"/>
    </source>
</evidence>
<dbReference type="InterPro" id="IPR001387">
    <property type="entry name" value="Cro/C1-type_HTH"/>
</dbReference>
<keyword evidence="3" id="KW-1185">Reference proteome</keyword>
<reference evidence="2" key="2">
    <citation type="submission" date="2020-09" db="EMBL/GenBank/DDBJ databases">
        <authorList>
            <person name="Sun Q."/>
            <person name="Zhou Y."/>
        </authorList>
    </citation>
    <scope>NUCLEOTIDE SEQUENCE</scope>
    <source>
        <strain evidence="2">CGMCC 1.15725</strain>
    </source>
</reference>
<sequence>MENGATVPSVTMLGLFAKHFGVDVVELFHSDTAGSTEPAKAVSVEDISELAKLLSATERQIMAGVIQLLLSNRGR</sequence>
<protein>
    <recommendedName>
        <fullName evidence="1">HTH cro/C1-type domain-containing protein</fullName>
    </recommendedName>
</protein>
<reference evidence="2" key="1">
    <citation type="journal article" date="2014" name="Int. J. Syst. Evol. Microbiol.">
        <title>Complete genome sequence of Corynebacterium casei LMG S-19264T (=DSM 44701T), isolated from a smear-ripened cheese.</title>
        <authorList>
            <consortium name="US DOE Joint Genome Institute (JGI-PGF)"/>
            <person name="Walter F."/>
            <person name="Albersmeier A."/>
            <person name="Kalinowski J."/>
            <person name="Ruckert C."/>
        </authorList>
    </citation>
    <scope>NUCLEOTIDE SEQUENCE</scope>
    <source>
        <strain evidence="2">CGMCC 1.15725</strain>
    </source>
</reference>
<name>A0A8J2YZM7_9PROT</name>
<dbReference type="AlphaFoldDB" id="A0A8J2YZM7"/>
<organism evidence="2 3">
    <name type="scientific">Aliidongia dinghuensis</name>
    <dbReference type="NCBI Taxonomy" id="1867774"/>
    <lineage>
        <taxon>Bacteria</taxon>
        <taxon>Pseudomonadati</taxon>
        <taxon>Pseudomonadota</taxon>
        <taxon>Alphaproteobacteria</taxon>
        <taxon>Rhodospirillales</taxon>
        <taxon>Dongiaceae</taxon>
        <taxon>Aliidongia</taxon>
    </lineage>
</organism>
<proteinExistence type="predicted"/>
<dbReference type="PROSITE" id="PS50943">
    <property type="entry name" value="HTH_CROC1"/>
    <property type="match status" value="1"/>
</dbReference>
<dbReference type="Proteomes" id="UP000646365">
    <property type="component" value="Unassembled WGS sequence"/>
</dbReference>
<comment type="caution">
    <text evidence="2">The sequence shown here is derived from an EMBL/GenBank/DDBJ whole genome shotgun (WGS) entry which is preliminary data.</text>
</comment>
<feature type="domain" description="HTH cro/C1-type" evidence="1">
    <location>
        <begin position="1"/>
        <end position="27"/>
    </location>
</feature>